<dbReference type="PANTHER" id="PTHR38116">
    <property type="entry name" value="CHROMOSOME 7, WHOLE GENOME SHOTGUN SEQUENCE"/>
    <property type="match status" value="1"/>
</dbReference>
<proteinExistence type="predicted"/>
<evidence type="ECO:0000256" key="1">
    <source>
        <dbReference type="SAM" id="MobiDB-lite"/>
    </source>
</evidence>
<feature type="compositionally biased region" description="Basic and acidic residues" evidence="1">
    <location>
        <begin position="357"/>
        <end position="369"/>
    </location>
</feature>
<dbReference type="EMBL" id="JAAMPI010000184">
    <property type="protein sequence ID" value="KAF4634455.1"/>
    <property type="molecule type" value="Genomic_DNA"/>
</dbReference>
<dbReference type="OrthoDB" id="5973539at2759"/>
<reference evidence="2 3" key="1">
    <citation type="submission" date="2020-03" db="EMBL/GenBank/DDBJ databases">
        <title>Draft Genome Sequence of Cudoniella acicularis.</title>
        <authorList>
            <person name="Buettner E."/>
            <person name="Kellner H."/>
        </authorList>
    </citation>
    <scope>NUCLEOTIDE SEQUENCE [LARGE SCALE GENOMIC DNA]</scope>
    <source>
        <strain evidence="2 3">DSM 108380</strain>
    </source>
</reference>
<dbReference type="Proteomes" id="UP000566819">
    <property type="component" value="Unassembled WGS sequence"/>
</dbReference>
<evidence type="ECO:0000313" key="3">
    <source>
        <dbReference type="Proteomes" id="UP000566819"/>
    </source>
</evidence>
<protein>
    <recommendedName>
        <fullName evidence="4">BZIP domain-containing protein</fullName>
    </recommendedName>
</protein>
<organism evidence="2 3">
    <name type="scientific">Cudoniella acicularis</name>
    <dbReference type="NCBI Taxonomy" id="354080"/>
    <lineage>
        <taxon>Eukaryota</taxon>
        <taxon>Fungi</taxon>
        <taxon>Dikarya</taxon>
        <taxon>Ascomycota</taxon>
        <taxon>Pezizomycotina</taxon>
        <taxon>Leotiomycetes</taxon>
        <taxon>Helotiales</taxon>
        <taxon>Tricladiaceae</taxon>
        <taxon>Cudoniella</taxon>
    </lineage>
</organism>
<feature type="compositionally biased region" description="Polar residues" evidence="1">
    <location>
        <begin position="74"/>
        <end position="85"/>
    </location>
</feature>
<evidence type="ECO:0000313" key="2">
    <source>
        <dbReference type="EMBL" id="KAF4634455.1"/>
    </source>
</evidence>
<evidence type="ECO:0008006" key="4">
    <source>
        <dbReference type="Google" id="ProtNLM"/>
    </source>
</evidence>
<name>A0A8H4W7F8_9HELO</name>
<feature type="compositionally biased region" description="Low complexity" evidence="1">
    <location>
        <begin position="58"/>
        <end position="73"/>
    </location>
</feature>
<dbReference type="PANTHER" id="PTHR38116:SF1">
    <property type="entry name" value="BZIP DOMAIN-CONTAINING PROTEIN"/>
    <property type="match status" value="1"/>
</dbReference>
<feature type="compositionally biased region" description="Polar residues" evidence="1">
    <location>
        <begin position="337"/>
        <end position="346"/>
    </location>
</feature>
<feature type="region of interest" description="Disordered" evidence="1">
    <location>
        <begin position="320"/>
        <end position="385"/>
    </location>
</feature>
<dbReference type="Pfam" id="PF11905">
    <property type="entry name" value="DUF3425"/>
    <property type="match status" value="1"/>
</dbReference>
<comment type="caution">
    <text evidence="2">The sequence shown here is derived from an EMBL/GenBank/DDBJ whole genome shotgun (WGS) entry which is preliminary data.</text>
</comment>
<sequence length="385" mass="42397">MDQMARLSDIEQLEQQAFNARAWISVQPMLGNHKLRDSKEDWTGKTSTAVRRKLQNRLNQRASRQRRAQISNSTTLTSTGSAPQEETTHNRGLVFQPNNGIITRFGPLTDVPICIDPHERQIITSAPSFSSFLKYPLPTDQKLLTLLHFNVVRALTQIVHVLGYNPDDMDKDVPSMFHSNPTIDTSNLPASLQPTALQTVIPHHPEIDIMPFPVFRDNMLLASPAIGDVEFCSDLLYGVELLSEDTRKTHSCKDGSLTGRTEIVPPIATKFSITERHLVLPVTLSWINYRTIIDLVLDPTSDTQDNLKLVMRGSRIGDVVRGGEEGAGAKGSAGSSPVSNATSGTPSAEGGWTLRYKLRDAGKDSDDKSPSPSAPNQSSLERIPN</sequence>
<dbReference type="AlphaFoldDB" id="A0A8H4W7F8"/>
<gene>
    <name evidence="2" type="ORF">G7Y89_g3663</name>
</gene>
<dbReference type="CDD" id="cd14688">
    <property type="entry name" value="bZIP_YAP"/>
    <property type="match status" value="1"/>
</dbReference>
<keyword evidence="3" id="KW-1185">Reference proteome</keyword>
<dbReference type="InterPro" id="IPR021833">
    <property type="entry name" value="DUF3425"/>
</dbReference>
<accession>A0A8H4W7F8</accession>
<feature type="compositionally biased region" description="Polar residues" evidence="1">
    <location>
        <begin position="376"/>
        <end position="385"/>
    </location>
</feature>
<feature type="region of interest" description="Disordered" evidence="1">
    <location>
        <begin position="58"/>
        <end position="92"/>
    </location>
</feature>